<keyword evidence="4" id="KW-1185">Reference proteome</keyword>
<dbReference type="Proteomes" id="UP000007076">
    <property type="component" value="Chromosome"/>
</dbReference>
<organism evidence="3 4">
    <name type="scientific">Kitasatospora setae (strain ATCC 33774 / DSM 43861 / JCM 3304 / KCC A-0304 / NBRC 14216 / KM-6054)</name>
    <name type="common">Streptomyces setae</name>
    <dbReference type="NCBI Taxonomy" id="452652"/>
    <lineage>
        <taxon>Bacteria</taxon>
        <taxon>Bacillati</taxon>
        <taxon>Actinomycetota</taxon>
        <taxon>Actinomycetes</taxon>
        <taxon>Kitasatosporales</taxon>
        <taxon>Streptomycetaceae</taxon>
        <taxon>Kitasatospora</taxon>
    </lineage>
</organism>
<feature type="region of interest" description="Disordered" evidence="1">
    <location>
        <begin position="1121"/>
        <end position="1143"/>
    </location>
</feature>
<feature type="compositionally biased region" description="Low complexity" evidence="1">
    <location>
        <begin position="86"/>
        <end position="119"/>
    </location>
</feature>
<dbReference type="InterPro" id="IPR050708">
    <property type="entry name" value="T6SS_VgrG/RHS"/>
</dbReference>
<dbReference type="InterPro" id="IPR031325">
    <property type="entry name" value="RHS_repeat"/>
</dbReference>
<feature type="region of interest" description="Disordered" evidence="1">
    <location>
        <begin position="1708"/>
        <end position="1728"/>
    </location>
</feature>
<dbReference type="HOGENOM" id="CLU_000662_0_0_11"/>
<dbReference type="PANTHER" id="PTHR32305">
    <property type="match status" value="1"/>
</dbReference>
<dbReference type="PATRIC" id="fig|452652.3.peg.168"/>
<dbReference type="NCBIfam" id="TIGR03696">
    <property type="entry name" value="Rhs_assc_core"/>
    <property type="match status" value="1"/>
</dbReference>
<keyword evidence="2" id="KW-0732">Signal</keyword>
<feature type="compositionally biased region" description="Low complexity" evidence="1">
    <location>
        <begin position="1549"/>
        <end position="1561"/>
    </location>
</feature>
<feature type="region of interest" description="Disordered" evidence="1">
    <location>
        <begin position="930"/>
        <end position="968"/>
    </location>
</feature>
<evidence type="ECO:0000256" key="2">
    <source>
        <dbReference type="SAM" id="SignalP"/>
    </source>
</evidence>
<feature type="compositionally biased region" description="Polar residues" evidence="1">
    <location>
        <begin position="1134"/>
        <end position="1143"/>
    </location>
</feature>
<dbReference type="eggNOG" id="COG3209">
    <property type="taxonomic scope" value="Bacteria"/>
</dbReference>
<dbReference type="InterPro" id="IPR022385">
    <property type="entry name" value="Rhs_assc_core"/>
</dbReference>
<feature type="signal peptide" evidence="2">
    <location>
        <begin position="1"/>
        <end position="41"/>
    </location>
</feature>
<dbReference type="STRING" id="452652.KSE_01760"/>
<dbReference type="InterPro" id="IPR006530">
    <property type="entry name" value="YD"/>
</dbReference>
<dbReference type="KEGG" id="ksk:KSE_01760"/>
<dbReference type="EMBL" id="AP010968">
    <property type="protein sequence ID" value="BAJ26027.1"/>
    <property type="molecule type" value="Genomic_DNA"/>
</dbReference>
<name>E4N496_KITSK</name>
<dbReference type="Gene3D" id="2.180.10.10">
    <property type="entry name" value="RHS repeat-associated core"/>
    <property type="match status" value="2"/>
</dbReference>
<feature type="region of interest" description="Disordered" evidence="1">
    <location>
        <begin position="1472"/>
        <end position="1503"/>
    </location>
</feature>
<accession>E4N496</accession>
<proteinExistence type="predicted"/>
<feature type="compositionally biased region" description="Low complexity" evidence="1">
    <location>
        <begin position="60"/>
        <end position="69"/>
    </location>
</feature>
<evidence type="ECO:0008006" key="5">
    <source>
        <dbReference type="Google" id="ProtNLM"/>
    </source>
</evidence>
<feature type="chain" id="PRO_5003186665" description="Intein C-terminal splicing domain-containing protein" evidence="2">
    <location>
        <begin position="42"/>
        <end position="2036"/>
    </location>
</feature>
<protein>
    <recommendedName>
        <fullName evidence="5">Intein C-terminal splicing domain-containing protein</fullName>
    </recommendedName>
</protein>
<evidence type="ECO:0000256" key="1">
    <source>
        <dbReference type="SAM" id="MobiDB-lite"/>
    </source>
</evidence>
<feature type="compositionally biased region" description="Low complexity" evidence="1">
    <location>
        <begin position="930"/>
        <end position="943"/>
    </location>
</feature>
<evidence type="ECO:0000313" key="3">
    <source>
        <dbReference type="EMBL" id="BAJ26027.1"/>
    </source>
</evidence>
<evidence type="ECO:0000313" key="4">
    <source>
        <dbReference type="Proteomes" id="UP000007076"/>
    </source>
</evidence>
<feature type="region of interest" description="Disordered" evidence="1">
    <location>
        <begin position="1545"/>
        <end position="1587"/>
    </location>
</feature>
<gene>
    <name evidence="3" type="ordered locus">KSE_01760</name>
</gene>
<dbReference type="NCBIfam" id="TIGR01643">
    <property type="entry name" value="YD_repeat_2x"/>
    <property type="match status" value="3"/>
</dbReference>
<reference evidence="3 4" key="1">
    <citation type="journal article" date="2010" name="DNA Res.">
        <title>Genome sequence of Kitasatospora setae NBRC 14216T: an evolutionary snapshot of the family Streptomycetaceae.</title>
        <authorList>
            <person name="Ichikawa N."/>
            <person name="Oguchi A."/>
            <person name="Ikeda H."/>
            <person name="Ishikawa J."/>
            <person name="Kitani S."/>
            <person name="Watanabe Y."/>
            <person name="Nakamura S."/>
            <person name="Katano Y."/>
            <person name="Kishi E."/>
            <person name="Sasagawa M."/>
            <person name="Ankai A."/>
            <person name="Fukui S."/>
            <person name="Hashimoto Y."/>
            <person name="Kamata S."/>
            <person name="Otoguro M."/>
            <person name="Tanikawa S."/>
            <person name="Nihira T."/>
            <person name="Horinouchi S."/>
            <person name="Ohnishi Y."/>
            <person name="Hayakawa M."/>
            <person name="Kuzuyama T."/>
            <person name="Arisawa A."/>
            <person name="Nomoto F."/>
            <person name="Miura H."/>
            <person name="Takahashi Y."/>
            <person name="Fujita N."/>
        </authorList>
    </citation>
    <scope>NUCLEOTIDE SEQUENCE [LARGE SCALE GENOMIC DNA]</scope>
    <source>
        <strain evidence="4">ATCC 33774 / DSM 43861 / JCM 3304 / KCC A-0304 / NBRC 14216 / KM-6054</strain>
    </source>
</reference>
<sequence length="2036" mass="212234">MALSPGGAGRARPWSPFRTRIAVLSALAIAASVLAPTAATAAGSSDRIWSPPGTALPKTKAVGGKAAGKPTQVTPKYQVPSDWAPADGTPADSGASASPSAAARGLAAPMAQPAAAPAGSPGGDGTYTATSLAPSSAWAAGNASGSFTYNYPVEVPAPLAGAAPQVVLGYDSASVDGRTSSTNAQASWIGDGWDYSPGFIERSYQVCDKHGIDNSFDRCWAGDNATLQLGGHSGELVRDDANGSWHLKDDDGTRVEFLTGAANGDDNGEYVKVTDNDGTAYYFGLNHLPGGDRTDPATNSAWTVPVYAPAAGNPCYDSAKGAGSWCNQAWRWNLDYTVDTHGNLTTYNYAAETNYYNRGGAQNGGTGTLTGYTRGGTLTSIAYGQRLADQVAAKGTAKAAATVRFDTAPEGRCSTAGGFTCSGASISTAGAAHWPDVPYDQNCAATGTCTTYSPTFWSNARLASITTRVLSGGSYRNVDTYALSHSFPDPGDGTKPAMWLSGIQRTGKDGTAITLPATTFTPVMLPNRVDGTSLVPAPAPFNRPRVQMVTTETGGQTNIDYNLPSCSRLQGVMPSAADNNTTSCYNVKWYPRGSSADSQPVDDWFNRYTVRSITENDPVTGAPQKVAAYAYGPAAWHRDDSALTDSKTRTWDSFRGFASVTTTTGDGNDGPKTQTRTTYLQGMNGDLRADGSTRGVTVTDSLGESVTDDDWLQGRVLESAVHTQAGGSVTAYTVTRLTDPVITATRARGSGLPALVARYGATRSAITTKSLKADGTWRTTAEVATTDPANGNRPVRQDKTADGQAELCVRTSYATGSDPMVRNLVSEKLTVRGDCSTAPSSGNTLAGSRTLYDGKPYGQAGGAGDATGEQVLDRFDAAGTAQYVTMSVTGYDGYGRVTSTTDPNSTDAQHPAGATTTTAYSAANAGELPDSVAVTSPAPASATGWTSTTTLSPARGLPLATTDQNGRTTTSAYDALGRITAVWLPGQPTTSPANQTFAYAVNGTGAPSSVTTSTLNDNSQYTRVQVEIYDGLGRVRQVQSTPTVSAYQGRLITDTYFDSHGWAAKTNAAWYNDAAAPGTALYTAADAVIPAQTRTVFDGQGRPTASAFYSLNQEQWRTTTSYPGADRTDVTPPQGGTPTSTVTDAKGRTVQTWQYRTPTATGRESDADVTTVGYDDAGNTVSHTDAGGKNTWSYGYDLRGRQTSVNDPDAGKSTYTYTAGNQVRTVTDARGITTSRDYDLIGRQTGLYEGADTTDPSKQLAAWTFDTVAGGKGRPSSATRYVGGAAGDAYSTQVYGYDNAYRPTGTTWSVPGREVGQTAPFTYTSRSAYNTVTGSLKSTLTPAVADRAAETISYTYDVNGAMLKFGTSSTVYDMGTNYDAYGRPVRTTVNPWGTQIVSTVNYDEATGRVVSHFVDKQTSATGAVQQSTLTYDASGKVTSVKDVADNAPAGTDLQCFGYDYLGRLTTAWSDTGTTTTKPQPAVPGQGACTNASPTSGAVAPAGTTVGGPAAYWQSYTYDTTGNRTALVKHDTGGNGAADVTVTQSFPAAGSTNTPTGTPVPGSGSGGPHALLGSTATGAGNPGPTSYRYDAAGNTTSITTAAGTSDLAWNAEGKLSTLTGAAGSTGYVYDANGNLLVRHSPGRTTLFLGSDELGYDTAGKTLSDVRSYPLPNGLTAVRSGTAMVFQVADRHGTNGLAIDATTLAETRRATDPFGNPRGTQPTGWTGTRGFVGGTADAATGLTTLGAREYQPATGRFVSTDPVLDPDDPQQWNGYAYGDNNPVNLSDPTGLRPDGQYGGFSSLMPDGLTETWAPDNNGGWNWSRKYALGAPGKGVTQWVTQTVNFNNKKPSADRTTFVNQKFRPNATWSSVLHVGAELSGVNDLRDCSKGSVSSCGWAAMSIVPFGKVGKAVKIAEEGAEAARAAHAAEDANHVVPKKGKEVVKGAENVARDMLDPESMRGATWDEALELAKGDGWILEDAPRATGGGFILRKGNPFILIEKGDKGARSLDHQGPYIKYQFGSKAVRIPLQGNPALKQ</sequence>
<feature type="region of interest" description="Disordered" evidence="1">
    <location>
        <begin position="41"/>
        <end position="124"/>
    </location>
</feature>
<dbReference type="Pfam" id="PF05593">
    <property type="entry name" value="RHS_repeat"/>
    <property type="match status" value="2"/>
</dbReference>
<dbReference type="PANTHER" id="PTHR32305:SF17">
    <property type="entry name" value="TRNA NUCLEASE WAPA"/>
    <property type="match status" value="1"/>
</dbReference>